<dbReference type="InterPro" id="IPR050228">
    <property type="entry name" value="Carboxylesterase_BioH"/>
</dbReference>
<dbReference type="InterPro" id="IPR029058">
    <property type="entry name" value="AB_hydrolase_fold"/>
</dbReference>
<dbReference type="GO" id="GO:0016787">
    <property type="term" value="F:hydrolase activity"/>
    <property type="evidence" value="ECO:0007669"/>
    <property type="project" value="UniProtKB-KW"/>
</dbReference>
<dbReference type="PANTHER" id="PTHR43194">
    <property type="entry name" value="HYDROLASE ALPHA/BETA FOLD FAMILY"/>
    <property type="match status" value="1"/>
</dbReference>
<sequence length="286" mass="30872">MTTDWYEGDVDVNGLRLHYTRTGNGDAGAAAKPSLVLAHGFSDDGRCWAPVARALAPDYDVVMVDARGHGKSDAPETGYGLADLAADLHGVITGLGLHRPAILGHSMGGATTLVLAGTYPEVPGAILIEDAGAPNLGAGASTPETDARWARMRAWVTALKGKTRDELIESQRAETPHWTEDELGPWADAKLRLSPNVLNRRDAAPVDWPALLPHITCPGLLITAEPARGAMVTEEGARELQAMIPQLRVAHIPEAGHSIRRDRFDRYLRVVRDFLEQAREPPRSAR</sequence>
<name>A0A6J4IRP4_9BACT</name>
<keyword evidence="2" id="KW-0378">Hydrolase</keyword>
<evidence type="ECO:0000259" key="1">
    <source>
        <dbReference type="Pfam" id="PF12697"/>
    </source>
</evidence>
<dbReference type="SUPFAM" id="SSF53474">
    <property type="entry name" value="alpha/beta-Hydrolases"/>
    <property type="match status" value="1"/>
</dbReference>
<dbReference type="Pfam" id="PF12697">
    <property type="entry name" value="Abhydrolase_6"/>
    <property type="match status" value="1"/>
</dbReference>
<dbReference type="Gene3D" id="3.40.50.1820">
    <property type="entry name" value="alpha/beta hydrolase"/>
    <property type="match status" value="1"/>
</dbReference>
<protein>
    <submittedName>
        <fullName evidence="2">Hydrolase, alpha/beta fold family</fullName>
    </submittedName>
</protein>
<proteinExistence type="predicted"/>
<dbReference type="PANTHER" id="PTHR43194:SF2">
    <property type="entry name" value="PEROXISOMAL MEMBRANE PROTEIN LPX1"/>
    <property type="match status" value="1"/>
</dbReference>
<dbReference type="EMBL" id="CADCTO010000295">
    <property type="protein sequence ID" value="CAA9258119.1"/>
    <property type="molecule type" value="Genomic_DNA"/>
</dbReference>
<feature type="domain" description="AB hydrolase-1" evidence="1">
    <location>
        <begin position="35"/>
        <end position="262"/>
    </location>
</feature>
<gene>
    <name evidence="2" type="ORF">AVDCRST_MAG63-2275</name>
</gene>
<organism evidence="2">
    <name type="scientific">uncultured Armatimonadetes bacterium</name>
    <dbReference type="NCBI Taxonomy" id="157466"/>
    <lineage>
        <taxon>Bacteria</taxon>
        <taxon>Bacillati</taxon>
        <taxon>Armatimonadota</taxon>
        <taxon>environmental samples</taxon>
    </lineage>
</organism>
<dbReference type="PRINTS" id="PR00111">
    <property type="entry name" value="ABHYDROLASE"/>
</dbReference>
<dbReference type="AlphaFoldDB" id="A0A6J4IRP4"/>
<dbReference type="InterPro" id="IPR000073">
    <property type="entry name" value="AB_hydrolase_1"/>
</dbReference>
<evidence type="ECO:0000313" key="2">
    <source>
        <dbReference type="EMBL" id="CAA9258119.1"/>
    </source>
</evidence>
<reference evidence="2" key="1">
    <citation type="submission" date="2020-02" db="EMBL/GenBank/DDBJ databases">
        <authorList>
            <person name="Meier V. D."/>
        </authorList>
    </citation>
    <scope>NUCLEOTIDE SEQUENCE</scope>
    <source>
        <strain evidence="2">AVDCRST_MAG63</strain>
    </source>
</reference>
<accession>A0A6J4IRP4</accession>